<dbReference type="RefSeq" id="WP_003935160.1">
    <property type="nucleotide sequence ID" value="NZ_AOEX01000024.1"/>
</dbReference>
<evidence type="ECO:0000256" key="10">
    <source>
        <dbReference type="SAM" id="Phobius"/>
    </source>
</evidence>
<evidence type="ECO:0000256" key="6">
    <source>
        <dbReference type="ARBA" id="ARBA00022989"/>
    </source>
</evidence>
<dbReference type="PANTHER" id="PTHR30561:SF1">
    <property type="entry name" value="MULTIDRUG TRANSPORTER EMRE"/>
    <property type="match status" value="1"/>
</dbReference>
<keyword evidence="6 10" id="KW-1133">Transmembrane helix</keyword>
<feature type="transmembrane region" description="Helical" evidence="10">
    <location>
        <begin position="87"/>
        <end position="106"/>
    </location>
</feature>
<dbReference type="Proteomes" id="UP000011731">
    <property type="component" value="Unassembled WGS sequence"/>
</dbReference>
<gene>
    <name evidence="11" type="ORF">G352_05327</name>
</gene>
<evidence type="ECO:0000256" key="5">
    <source>
        <dbReference type="ARBA" id="ARBA00022692"/>
    </source>
</evidence>
<evidence type="ECO:0000256" key="4">
    <source>
        <dbReference type="ARBA" id="ARBA00022475"/>
    </source>
</evidence>
<dbReference type="Gene3D" id="1.10.3730.20">
    <property type="match status" value="1"/>
</dbReference>
<comment type="caution">
    <text evidence="11">The sequence shown here is derived from an EMBL/GenBank/DDBJ whole genome shotgun (WGS) entry which is preliminary data.</text>
</comment>
<name>M2XZL7_9NOCA</name>
<keyword evidence="7 10" id="KW-0472">Membrane</keyword>
<dbReference type="AlphaFoldDB" id="M2XZL7"/>
<evidence type="ECO:0000256" key="1">
    <source>
        <dbReference type="ARBA" id="ARBA00004651"/>
    </source>
</evidence>
<feature type="transmembrane region" description="Helical" evidence="10">
    <location>
        <begin position="31"/>
        <end position="50"/>
    </location>
</feature>
<dbReference type="InterPro" id="IPR000390">
    <property type="entry name" value="Small_drug/metabolite_transptr"/>
</dbReference>
<dbReference type="EMBL" id="AOEX01000024">
    <property type="protein sequence ID" value="EME66331.1"/>
    <property type="molecule type" value="Genomic_DNA"/>
</dbReference>
<dbReference type="GO" id="GO:0022857">
    <property type="term" value="F:transmembrane transporter activity"/>
    <property type="evidence" value="ECO:0007669"/>
    <property type="project" value="InterPro"/>
</dbReference>
<dbReference type="InterPro" id="IPR045324">
    <property type="entry name" value="Small_multidrug_res"/>
</dbReference>
<sequence length="108" mass="11528">MTWALLIFAIVLEVTGTLCLRASDGLRHRRWIVPIALSYLAAFTLIALVLGRGMPVGIVYGIWVAGGVVLTAVLGRMLFQDPLTPKMNVGIALIATGVLLIELGTLEA</sequence>
<evidence type="ECO:0000256" key="9">
    <source>
        <dbReference type="RuleBase" id="RU003942"/>
    </source>
</evidence>
<evidence type="ECO:0000256" key="2">
    <source>
        <dbReference type="ARBA" id="ARBA00007822"/>
    </source>
</evidence>
<proteinExistence type="inferred from homology"/>
<accession>M2XZL7</accession>
<evidence type="ECO:0000313" key="12">
    <source>
        <dbReference type="Proteomes" id="UP000011731"/>
    </source>
</evidence>
<evidence type="ECO:0000256" key="3">
    <source>
        <dbReference type="ARBA" id="ARBA00022448"/>
    </source>
</evidence>
<keyword evidence="12" id="KW-1185">Reference proteome</keyword>
<comment type="subcellular location">
    <subcellularLocation>
        <location evidence="1 9">Cell membrane</location>
        <topology evidence="1 9">Multi-pass membrane protein</topology>
    </subcellularLocation>
</comment>
<protein>
    <submittedName>
        <fullName evidence="11">Small multidrug resistance protein</fullName>
    </submittedName>
</protein>
<dbReference type="PANTHER" id="PTHR30561">
    <property type="entry name" value="SMR FAMILY PROTON-DEPENDENT DRUG EFFLUX TRANSPORTER SUGE"/>
    <property type="match status" value="1"/>
</dbReference>
<reference evidence="11 12" key="1">
    <citation type="journal article" date="2013" name="Genome Announc.">
        <title>Draft Genome Sequence of Rhodococcus ruber Strain BKS 20-38.</title>
        <authorList>
            <person name="Bala M."/>
            <person name="Kumar S."/>
            <person name="Raghava G.P."/>
            <person name="Mayilraj S."/>
        </authorList>
    </citation>
    <scope>NUCLEOTIDE SEQUENCE [LARGE SCALE GENOMIC DNA]</scope>
    <source>
        <strain evidence="11 12">BKS 20-38</strain>
    </source>
</reference>
<evidence type="ECO:0000256" key="8">
    <source>
        <dbReference type="ARBA" id="ARBA00023251"/>
    </source>
</evidence>
<evidence type="ECO:0000313" key="11">
    <source>
        <dbReference type="EMBL" id="EME66331.1"/>
    </source>
</evidence>
<dbReference type="GO" id="GO:0046677">
    <property type="term" value="P:response to antibiotic"/>
    <property type="evidence" value="ECO:0007669"/>
    <property type="project" value="UniProtKB-KW"/>
</dbReference>
<dbReference type="GO" id="GO:0005886">
    <property type="term" value="C:plasma membrane"/>
    <property type="evidence" value="ECO:0007669"/>
    <property type="project" value="UniProtKB-SubCell"/>
</dbReference>
<keyword evidence="4" id="KW-1003">Cell membrane</keyword>
<dbReference type="SUPFAM" id="SSF103481">
    <property type="entry name" value="Multidrug resistance efflux transporter EmrE"/>
    <property type="match status" value="1"/>
</dbReference>
<comment type="similarity">
    <text evidence="2">Belongs to the drug/metabolite transporter (DMT) superfamily. Small multidrug resistance (SMR) (TC 2.A.7.1) family. Mmr subfamily.</text>
</comment>
<dbReference type="InterPro" id="IPR037185">
    <property type="entry name" value="EmrE-like"/>
</dbReference>
<feature type="transmembrane region" description="Helical" evidence="10">
    <location>
        <begin position="57"/>
        <end position="75"/>
    </location>
</feature>
<organism evidence="11 12">
    <name type="scientific">Rhodococcus ruber BKS 20-38</name>
    <dbReference type="NCBI Taxonomy" id="1278076"/>
    <lineage>
        <taxon>Bacteria</taxon>
        <taxon>Bacillati</taxon>
        <taxon>Actinomycetota</taxon>
        <taxon>Actinomycetes</taxon>
        <taxon>Mycobacteriales</taxon>
        <taxon>Nocardiaceae</taxon>
        <taxon>Rhodococcus</taxon>
    </lineage>
</organism>
<keyword evidence="5 9" id="KW-0812">Transmembrane</keyword>
<keyword evidence="3" id="KW-0813">Transport</keyword>
<evidence type="ECO:0000256" key="7">
    <source>
        <dbReference type="ARBA" id="ARBA00023136"/>
    </source>
</evidence>
<keyword evidence="8" id="KW-0046">Antibiotic resistance</keyword>
<dbReference type="Pfam" id="PF00893">
    <property type="entry name" value="Multi_Drug_Res"/>
    <property type="match status" value="1"/>
</dbReference>